<comment type="caution">
    <text evidence="1">The sequence shown here is derived from an EMBL/GenBank/DDBJ whole genome shotgun (WGS) entry which is preliminary data.</text>
</comment>
<keyword evidence="2" id="KW-1185">Reference proteome</keyword>
<dbReference type="OrthoDB" id="2223141at2"/>
<proteinExistence type="predicted"/>
<evidence type="ECO:0000313" key="1">
    <source>
        <dbReference type="EMBL" id="OLF47382.1"/>
    </source>
</evidence>
<dbReference type="RefSeq" id="WP_075105379.1">
    <property type="nucleotide sequence ID" value="NZ_MSJM01000007.1"/>
</dbReference>
<gene>
    <name evidence="1" type="ORF">BU202_08670</name>
</gene>
<dbReference type="AlphaFoldDB" id="A0A1Q8E6F6"/>
<evidence type="ECO:0008006" key="3">
    <source>
        <dbReference type="Google" id="ProtNLM"/>
    </source>
</evidence>
<dbReference type="Proteomes" id="UP000186890">
    <property type="component" value="Unassembled WGS sequence"/>
</dbReference>
<protein>
    <recommendedName>
        <fullName evidence="3">Phage protein</fullName>
    </recommendedName>
</protein>
<sequence>MEIRTVSDSVAIYSDGKRLQVIHDLGDEFVLDFGYRTENVVNIDELSPGIVDRIVPVFKVSGFCSRGGEGMHSLRWAILQFQIFENYIKDNQADLLDWWKNPGGEDGN</sequence>
<organism evidence="1 2">
    <name type="scientific">Streptococcus cuniculi</name>
    <dbReference type="NCBI Taxonomy" id="1432788"/>
    <lineage>
        <taxon>Bacteria</taxon>
        <taxon>Bacillati</taxon>
        <taxon>Bacillota</taxon>
        <taxon>Bacilli</taxon>
        <taxon>Lactobacillales</taxon>
        <taxon>Streptococcaceae</taxon>
        <taxon>Streptococcus</taxon>
    </lineage>
</organism>
<evidence type="ECO:0000313" key="2">
    <source>
        <dbReference type="Proteomes" id="UP000186890"/>
    </source>
</evidence>
<dbReference type="EMBL" id="MSJM01000007">
    <property type="protein sequence ID" value="OLF47382.1"/>
    <property type="molecule type" value="Genomic_DNA"/>
</dbReference>
<accession>A0A1Q8E6F6</accession>
<reference evidence="2" key="1">
    <citation type="submission" date="2016-12" db="EMBL/GenBank/DDBJ databases">
        <authorList>
            <person name="Gulvik C.A."/>
        </authorList>
    </citation>
    <scope>NUCLEOTIDE SEQUENCE [LARGE SCALE GENOMIC DNA]</scope>
    <source>
        <strain evidence="2">NED12-00049-6B</strain>
    </source>
</reference>
<name>A0A1Q8E6F6_9STRE</name>